<feature type="transmembrane region" description="Helical" evidence="6">
    <location>
        <begin position="264"/>
        <end position="281"/>
    </location>
</feature>
<gene>
    <name evidence="8" type="ORF">HV823_24825</name>
</gene>
<name>A0ABX2QKY5_9HYPH</name>
<feature type="transmembrane region" description="Helical" evidence="6">
    <location>
        <begin position="70"/>
        <end position="91"/>
    </location>
</feature>
<evidence type="ECO:0000256" key="3">
    <source>
        <dbReference type="ARBA" id="ARBA00022692"/>
    </source>
</evidence>
<evidence type="ECO:0000256" key="5">
    <source>
        <dbReference type="ARBA" id="ARBA00023136"/>
    </source>
</evidence>
<keyword evidence="4 6" id="KW-1133">Transmembrane helix</keyword>
<evidence type="ECO:0000256" key="2">
    <source>
        <dbReference type="ARBA" id="ARBA00009853"/>
    </source>
</evidence>
<keyword evidence="3 6" id="KW-0812">Transmembrane</keyword>
<proteinExistence type="inferred from homology"/>
<dbReference type="SUPFAM" id="SSF103481">
    <property type="entry name" value="Multidrug resistance efflux transporter EmrE"/>
    <property type="match status" value="2"/>
</dbReference>
<comment type="caution">
    <text evidence="8">The sequence shown here is derived from an EMBL/GenBank/DDBJ whole genome shotgun (WGS) entry which is preliminary data.</text>
</comment>
<dbReference type="PANTHER" id="PTHR22911">
    <property type="entry name" value="ACYL-MALONYL CONDENSING ENZYME-RELATED"/>
    <property type="match status" value="1"/>
</dbReference>
<dbReference type="InterPro" id="IPR000620">
    <property type="entry name" value="EamA_dom"/>
</dbReference>
<feature type="transmembrane region" description="Helical" evidence="6">
    <location>
        <begin position="239"/>
        <end position="258"/>
    </location>
</feature>
<keyword evidence="9" id="KW-1185">Reference proteome</keyword>
<sequence length="289" mass="30472">MRSCAMPATIAGALFMAANSLVAAMDGVIVRLIAGEIHPLGIVFFRNLFSLLALYAIFPRSRLHSDPGISFWVHALRAVIKLLALFSGFMAVTQMPLASATAIAFTMPLFVMLGSALFLGEQFYAARVAALVLGFAGVLIVLQPGPGTLDTGALWALGGAIGLAAVALLMKVSANREDPLRIAGINLVITVPVALLIAIPVWTTPTLYALGLTALQGVGGLMAQLAFARAMKLADASLLVVVDFIRLPTALFFGLVLFGEPIRLAVVVGAVIILCAILVLFHRESRERP</sequence>
<feature type="transmembrane region" description="Helical" evidence="6">
    <location>
        <begin position="40"/>
        <end position="58"/>
    </location>
</feature>
<feature type="domain" description="EamA" evidence="7">
    <location>
        <begin position="11"/>
        <end position="142"/>
    </location>
</feature>
<keyword evidence="5 6" id="KW-0472">Membrane</keyword>
<feature type="transmembrane region" description="Helical" evidence="6">
    <location>
        <begin position="182"/>
        <end position="202"/>
    </location>
</feature>
<dbReference type="EMBL" id="JABXYK010000026">
    <property type="protein sequence ID" value="NVP58461.1"/>
    <property type="molecule type" value="Genomic_DNA"/>
</dbReference>
<evidence type="ECO:0000256" key="1">
    <source>
        <dbReference type="ARBA" id="ARBA00004141"/>
    </source>
</evidence>
<protein>
    <submittedName>
        <fullName evidence="8">DMT family transporter</fullName>
    </submittedName>
</protein>
<evidence type="ECO:0000313" key="8">
    <source>
        <dbReference type="EMBL" id="NVP58461.1"/>
    </source>
</evidence>
<feature type="domain" description="EamA" evidence="7">
    <location>
        <begin position="151"/>
        <end position="281"/>
    </location>
</feature>
<evidence type="ECO:0000313" key="9">
    <source>
        <dbReference type="Proteomes" id="UP000659172"/>
    </source>
</evidence>
<feature type="transmembrane region" description="Helical" evidence="6">
    <location>
        <begin position="208"/>
        <end position="227"/>
    </location>
</feature>
<evidence type="ECO:0000256" key="4">
    <source>
        <dbReference type="ARBA" id="ARBA00022989"/>
    </source>
</evidence>
<evidence type="ECO:0000256" key="6">
    <source>
        <dbReference type="SAM" id="Phobius"/>
    </source>
</evidence>
<dbReference type="PANTHER" id="PTHR22911:SF6">
    <property type="entry name" value="SOLUTE CARRIER FAMILY 35 MEMBER G1"/>
    <property type="match status" value="1"/>
</dbReference>
<dbReference type="Pfam" id="PF00892">
    <property type="entry name" value="EamA"/>
    <property type="match status" value="2"/>
</dbReference>
<comment type="similarity">
    <text evidence="2">Belongs to the drug/metabolite transporter (DMT) superfamily. 10 TMS drug/metabolite exporter (DME) (TC 2.A.7.3) family.</text>
</comment>
<evidence type="ECO:0000259" key="7">
    <source>
        <dbReference type="Pfam" id="PF00892"/>
    </source>
</evidence>
<reference evidence="8 9" key="1">
    <citation type="submission" date="2020-06" db="EMBL/GenBank/DDBJ databases">
        <title>Rhizobium sp.nov. isolated from the tomato plant.</title>
        <authorList>
            <person name="Thin K.K."/>
            <person name="Zhang X."/>
            <person name="He S."/>
        </authorList>
    </citation>
    <scope>NUCLEOTIDE SEQUENCE [LARGE SCALE GENOMIC DNA]</scope>
    <source>
        <strain evidence="8 9">DBTS2</strain>
    </source>
</reference>
<accession>A0ABX2QKY5</accession>
<feature type="transmembrane region" description="Helical" evidence="6">
    <location>
        <begin position="126"/>
        <end position="146"/>
    </location>
</feature>
<feature type="transmembrane region" description="Helical" evidence="6">
    <location>
        <begin position="152"/>
        <end position="170"/>
    </location>
</feature>
<dbReference type="Proteomes" id="UP000659172">
    <property type="component" value="Unassembled WGS sequence"/>
</dbReference>
<comment type="subcellular location">
    <subcellularLocation>
        <location evidence="1">Membrane</location>
        <topology evidence="1">Multi-pass membrane protein</topology>
    </subcellularLocation>
</comment>
<dbReference type="InterPro" id="IPR037185">
    <property type="entry name" value="EmrE-like"/>
</dbReference>
<feature type="transmembrane region" description="Helical" evidence="6">
    <location>
        <begin position="97"/>
        <end position="119"/>
    </location>
</feature>
<organism evidence="8 9">
    <name type="scientific">Mycoplana rhizolycopersici</name>
    <dbReference type="NCBI Taxonomy" id="2746702"/>
    <lineage>
        <taxon>Bacteria</taxon>
        <taxon>Pseudomonadati</taxon>
        <taxon>Pseudomonadota</taxon>
        <taxon>Alphaproteobacteria</taxon>
        <taxon>Hyphomicrobiales</taxon>
        <taxon>Rhizobiaceae</taxon>
        <taxon>Mycoplana</taxon>
    </lineage>
</organism>
<dbReference type="RefSeq" id="WP_176952379.1">
    <property type="nucleotide sequence ID" value="NZ_JABXYK010000026.1"/>
</dbReference>